<evidence type="ECO:0000313" key="2">
    <source>
        <dbReference type="Proteomes" id="UP000727407"/>
    </source>
</evidence>
<keyword evidence="2" id="KW-1185">Reference proteome</keyword>
<comment type="caution">
    <text evidence="1">The sequence shown here is derived from an EMBL/GenBank/DDBJ whole genome shotgun (WGS) entry which is preliminary data.</text>
</comment>
<dbReference type="EMBL" id="QNUK01000752">
    <property type="protein sequence ID" value="KAF5889916.1"/>
    <property type="molecule type" value="Genomic_DNA"/>
</dbReference>
<protein>
    <submittedName>
        <fullName evidence="1">DNA excision repair protein ERCC-6-like 2</fullName>
    </submittedName>
</protein>
<accession>A0A8J4T5V8</accession>
<dbReference type="AlphaFoldDB" id="A0A8J4T5V8"/>
<dbReference type="Proteomes" id="UP000727407">
    <property type="component" value="Unassembled WGS sequence"/>
</dbReference>
<sequence>MSCPTSFLLVRLHDNLLGYTVRLQGSSDSEIKMAALVLSDAFFPGRHNLFASIKACICSCITKQRTSDFGKQL</sequence>
<reference evidence="1" key="1">
    <citation type="submission" date="2020-07" db="EMBL/GenBank/DDBJ databases">
        <title>Clarias magur genome sequencing, assembly and annotation.</title>
        <authorList>
            <person name="Kushwaha B."/>
            <person name="Kumar R."/>
            <person name="Das P."/>
            <person name="Joshi C.G."/>
            <person name="Kumar D."/>
            <person name="Nagpure N.S."/>
            <person name="Pandey M."/>
            <person name="Agarwal S."/>
            <person name="Srivastava S."/>
            <person name="Singh M."/>
            <person name="Sahoo L."/>
            <person name="Jayasankar P."/>
            <person name="Meher P.K."/>
            <person name="Koringa P.G."/>
            <person name="Iquebal M.A."/>
            <person name="Das S.P."/>
            <person name="Bit A."/>
            <person name="Patnaik S."/>
            <person name="Patel N."/>
            <person name="Shah T.M."/>
            <person name="Hinsu A."/>
            <person name="Jena J.K."/>
        </authorList>
    </citation>
    <scope>NUCLEOTIDE SEQUENCE</scope>
    <source>
        <strain evidence="1">CIFAMagur01</strain>
        <tissue evidence="1">Testis</tissue>
    </source>
</reference>
<organism evidence="1 2">
    <name type="scientific">Clarias magur</name>
    <name type="common">Asian catfish</name>
    <name type="synonym">Macropteronotus magur</name>
    <dbReference type="NCBI Taxonomy" id="1594786"/>
    <lineage>
        <taxon>Eukaryota</taxon>
        <taxon>Metazoa</taxon>
        <taxon>Chordata</taxon>
        <taxon>Craniata</taxon>
        <taxon>Vertebrata</taxon>
        <taxon>Euteleostomi</taxon>
        <taxon>Actinopterygii</taxon>
        <taxon>Neopterygii</taxon>
        <taxon>Teleostei</taxon>
        <taxon>Ostariophysi</taxon>
        <taxon>Siluriformes</taxon>
        <taxon>Clariidae</taxon>
        <taxon>Clarias</taxon>
    </lineage>
</organism>
<name>A0A8J4T5V8_CLAMG</name>
<proteinExistence type="predicted"/>
<evidence type="ECO:0000313" key="1">
    <source>
        <dbReference type="EMBL" id="KAF5889916.1"/>
    </source>
</evidence>
<gene>
    <name evidence="1" type="primary">cva69.24</name>
    <name evidence="1" type="ORF">DAT39_020384</name>
</gene>